<organism evidence="6 7">
    <name type="scientific">Thiocapsa rosea</name>
    <dbReference type="NCBI Taxonomy" id="69360"/>
    <lineage>
        <taxon>Bacteria</taxon>
        <taxon>Pseudomonadati</taxon>
        <taxon>Pseudomonadota</taxon>
        <taxon>Gammaproteobacteria</taxon>
        <taxon>Chromatiales</taxon>
        <taxon>Chromatiaceae</taxon>
        <taxon>Thiocapsa</taxon>
    </lineage>
</organism>
<dbReference type="PROSITE" id="PS50294">
    <property type="entry name" value="WD_REPEATS_REGION"/>
    <property type="match status" value="4"/>
</dbReference>
<feature type="repeat" description="WD" evidence="3">
    <location>
        <begin position="1485"/>
        <end position="1526"/>
    </location>
</feature>
<evidence type="ECO:0000256" key="4">
    <source>
        <dbReference type="SAM" id="MobiDB-lite"/>
    </source>
</evidence>
<feature type="domain" description="Novel STAND NTPase 1" evidence="5">
    <location>
        <begin position="201"/>
        <end position="719"/>
    </location>
</feature>
<dbReference type="InterPro" id="IPR049052">
    <property type="entry name" value="nSTAND1"/>
</dbReference>
<dbReference type="RefSeq" id="WP_120796417.1">
    <property type="nucleotide sequence ID" value="NZ_RBXL01000001.1"/>
</dbReference>
<dbReference type="SUPFAM" id="SSF50998">
    <property type="entry name" value="Quinoprotein alcohol dehydrogenase-like"/>
    <property type="match status" value="1"/>
</dbReference>
<protein>
    <submittedName>
        <fullName evidence="6">WD40 repeat protein</fullName>
    </submittedName>
</protein>
<dbReference type="Pfam" id="PF00400">
    <property type="entry name" value="WD40"/>
    <property type="match status" value="6"/>
</dbReference>
<evidence type="ECO:0000313" key="7">
    <source>
        <dbReference type="Proteomes" id="UP000274556"/>
    </source>
</evidence>
<feature type="repeat" description="WD" evidence="3">
    <location>
        <begin position="1292"/>
        <end position="1328"/>
    </location>
</feature>
<dbReference type="PANTHER" id="PTHR19879">
    <property type="entry name" value="TRANSCRIPTION INITIATION FACTOR TFIID"/>
    <property type="match status" value="1"/>
</dbReference>
<proteinExistence type="predicted"/>
<dbReference type="Gene3D" id="2.130.10.10">
    <property type="entry name" value="YVTN repeat-like/Quinoprotein amine dehydrogenase"/>
    <property type="match status" value="4"/>
</dbReference>
<dbReference type="Gene3D" id="3.40.50.300">
    <property type="entry name" value="P-loop containing nucleotide triphosphate hydrolases"/>
    <property type="match status" value="1"/>
</dbReference>
<feature type="repeat" description="WD" evidence="3">
    <location>
        <begin position="1526"/>
        <end position="1557"/>
    </location>
</feature>
<feature type="repeat" description="WD" evidence="3">
    <location>
        <begin position="1441"/>
        <end position="1471"/>
    </location>
</feature>
<dbReference type="PROSITE" id="PS50082">
    <property type="entry name" value="WD_REPEATS_2"/>
    <property type="match status" value="7"/>
</dbReference>
<sequence>MTEHKVRIFVSSPSDLEHERALVKDVIEALAQEYLPYFSLQAVLWEEEALTAAQSFQAGLLRPSECEIVLVMLWTRLGTPLAEDPYEGMTGTEWEFVDAVRESARTGTPEVLVYKKTAPRMVDVNNAEATREALADRHRLEEFFRTHFFNPDGSFSRAFRQFGNDRSFRELLETQLRKLLNRRISAERRLASDAADWRGSPFRAGTPFELADDRVFTGREIETRELVARLEVLQGPGCGLLLLSGPSGVGKSSLIRAGLLPRLVRPFLFPGIAGCRWGFVDLEDRDPIDALAVTLAAPGLLGPALDGFGLDVARLTRLLVSEPEVAADQLLAALAQLADDPASRSNDANGRLQLAVIVDPLDRLFTEAMRSEPRTRAFVKALALLAARDGVWVISSLRSDYLRHLREMPELASLLDEQSWFRLEPPPAARIRQVIEIPARVAGIEYEGMAGGGRGLVEALESEASLLEHWPAVLEPALDELYRRARDGSGDAESNRNRPLTLADYRQVGGLSGSLLGRADALWEALDPEVRDALPVLCRGLIALEGGGASGLGARRGDLRTLSCQPAVARLVESLIEARLLVAEGVADPSTRLGCSQEAPRLMDDLRRIMIQTGEEWRERLRSRRDTAGRNESVPSDGDFEVASDPAIVASAIDRDADPDAVSVLHWEDYRALATFIHPALFERWSPIHDWVGDPSNRRDLILRYQISRQARLWRRTDCNREYLLGEAGYAAARRFADAYGEELEPLEQELLEHSHQHLVLQRRRNRWARVLGLTLATLLVLATGAAFWAWDASREATLNLQRSLLKAADLAVRQGNTPEAVRLALNAGPYLPEAATETLSRAFTTNRMIAMVQSEAMAGDQPLPPAFREDGERLVTQSRGEGAQLWALRGQSYQPEARLSGPEIPIHSVRFVGSGEAQTILGIGEDGVWRLPAEPGQPPDWSCGARPDSPIALDRDGRFLALSHGAPQDRYAVCLLDLSRPGAPLWDEPVHASEVRSIAFAPDGELLVTASRDGSARVLQTGTGTERVVLPSSGSLGRPANDARFDPAGLRIAVASADERIRVYDLDGGELAELGIIERDGRRIRIHKSAVREAVFSPGGQYLIAGDDAGQVVRWDLESRHAEVLGHHGLSVEHVRVSPGMDDEDREPLVLSASLDKTARLWGLLSGREVAVFSHDAAVTDARFSADGRRVLTYSDPDGSARLWSVKPTETLAFHLPSADHVWHLAMAETPASPSPASPDAGAHDSGTTESESGAGSGSVMLATAAFDGRVEVWQYDRRDDAPPPVRIWTLAGHQGRVRRVAFSPSADRLASAGHDGTARVWDLNTGGGCRLVAATDGAPCSPDGGRACPNVHQVLFAPDGRWLLTTSSDLAEPVRFWNPQTCAPLEAAPGWGDGGSGVQAAAVSSGVDGTTLVATGDDGGGVQVMRMESTGGWVPVCSAQWHTNTVTDAAFSPDGRWLATSSEDGSAALVALNHEGCASPRYLEPQAGILYSVAFAPDSQALVTASLDAKAQVWALDGSRLADLVGHKDRIYTARFSPDGRWILTASRDGAVRIWMRPTRPSVLPEESFLTLDGALGGVAYADFSPDGHSIGAAYWENATLLWRLWTEETAPDRRLEAIWGRDRARLALIREAARFKAENRLDRRERDISDAAPQVE</sequence>
<dbReference type="SUPFAM" id="SSF52540">
    <property type="entry name" value="P-loop containing nucleoside triphosphate hydrolases"/>
    <property type="match status" value="1"/>
</dbReference>
<dbReference type="InterPro" id="IPR015943">
    <property type="entry name" value="WD40/YVTN_repeat-like_dom_sf"/>
</dbReference>
<dbReference type="InterPro" id="IPR011047">
    <property type="entry name" value="Quinoprotein_ADH-like_sf"/>
</dbReference>
<feature type="compositionally biased region" description="Low complexity" evidence="4">
    <location>
        <begin position="1239"/>
        <end position="1255"/>
    </location>
</feature>
<keyword evidence="1 3" id="KW-0853">WD repeat</keyword>
<accession>A0A495V6D4</accession>
<dbReference type="Pfam" id="PF20703">
    <property type="entry name" value="nSTAND1"/>
    <property type="match status" value="1"/>
</dbReference>
<feature type="region of interest" description="Disordered" evidence="4">
    <location>
        <begin position="1231"/>
        <end position="1258"/>
    </location>
</feature>
<evidence type="ECO:0000313" key="6">
    <source>
        <dbReference type="EMBL" id="RKT43897.1"/>
    </source>
</evidence>
<dbReference type="SMART" id="SM00320">
    <property type="entry name" value="WD40"/>
    <property type="match status" value="13"/>
</dbReference>
<dbReference type="PROSITE" id="PS00678">
    <property type="entry name" value="WD_REPEATS_1"/>
    <property type="match status" value="1"/>
</dbReference>
<dbReference type="PANTHER" id="PTHR19879:SF9">
    <property type="entry name" value="TRANSCRIPTION INITIATION FACTOR TFIID SUBUNIT 5"/>
    <property type="match status" value="1"/>
</dbReference>
<dbReference type="Proteomes" id="UP000274556">
    <property type="component" value="Unassembled WGS sequence"/>
</dbReference>
<keyword evidence="7" id="KW-1185">Reference proteome</keyword>
<reference evidence="6 7" key="1">
    <citation type="submission" date="2018-10" db="EMBL/GenBank/DDBJ databases">
        <title>Genomic Encyclopedia of Archaeal and Bacterial Type Strains, Phase II (KMG-II): from individual species to whole genera.</title>
        <authorList>
            <person name="Goeker M."/>
        </authorList>
    </citation>
    <scope>NUCLEOTIDE SEQUENCE [LARGE SCALE GENOMIC DNA]</scope>
    <source>
        <strain evidence="6 7">DSM 235</strain>
    </source>
</reference>
<evidence type="ECO:0000256" key="2">
    <source>
        <dbReference type="ARBA" id="ARBA00022737"/>
    </source>
</evidence>
<feature type="repeat" description="WD" evidence="3">
    <location>
        <begin position="1173"/>
        <end position="1215"/>
    </location>
</feature>
<feature type="repeat" description="WD" evidence="3">
    <location>
        <begin position="1085"/>
        <end position="1126"/>
    </location>
</feature>
<keyword evidence="2" id="KW-0677">Repeat</keyword>
<name>A0A495V6D4_9GAMM</name>
<gene>
    <name evidence="6" type="ORF">BDD21_1261</name>
</gene>
<feature type="repeat" description="WD" evidence="3">
    <location>
        <begin position="989"/>
        <end position="1030"/>
    </location>
</feature>
<dbReference type="InterPro" id="IPR019775">
    <property type="entry name" value="WD40_repeat_CS"/>
</dbReference>
<dbReference type="SUPFAM" id="SSF50960">
    <property type="entry name" value="TolB, C-terminal domain"/>
    <property type="match status" value="1"/>
</dbReference>
<dbReference type="InterPro" id="IPR027417">
    <property type="entry name" value="P-loop_NTPase"/>
</dbReference>
<dbReference type="SUPFAM" id="SSF82171">
    <property type="entry name" value="DPP6 N-terminal domain-like"/>
    <property type="match status" value="1"/>
</dbReference>
<dbReference type="OrthoDB" id="6195244at2"/>
<comment type="caution">
    <text evidence="6">The sequence shown here is derived from an EMBL/GenBank/DDBJ whole genome shotgun (WGS) entry which is preliminary data.</text>
</comment>
<dbReference type="CDD" id="cd00200">
    <property type="entry name" value="WD40"/>
    <property type="match status" value="2"/>
</dbReference>
<dbReference type="InterPro" id="IPR001680">
    <property type="entry name" value="WD40_rpt"/>
</dbReference>
<evidence type="ECO:0000256" key="1">
    <source>
        <dbReference type="ARBA" id="ARBA00022574"/>
    </source>
</evidence>
<evidence type="ECO:0000259" key="5">
    <source>
        <dbReference type="Pfam" id="PF20703"/>
    </source>
</evidence>
<evidence type="ECO:0000256" key="3">
    <source>
        <dbReference type="PROSITE-ProRule" id="PRU00221"/>
    </source>
</evidence>
<dbReference type="EMBL" id="RBXL01000001">
    <property type="protein sequence ID" value="RKT43897.1"/>
    <property type="molecule type" value="Genomic_DNA"/>
</dbReference>